<dbReference type="InterPro" id="IPR007367">
    <property type="entry name" value="DUF433"/>
</dbReference>
<organism evidence="1 2">
    <name type="scientific">Hymenobacter crusticola</name>
    <dbReference type="NCBI Taxonomy" id="1770526"/>
    <lineage>
        <taxon>Bacteria</taxon>
        <taxon>Pseudomonadati</taxon>
        <taxon>Bacteroidota</taxon>
        <taxon>Cytophagia</taxon>
        <taxon>Cytophagales</taxon>
        <taxon>Hymenobacteraceae</taxon>
        <taxon>Hymenobacter</taxon>
    </lineage>
</organism>
<keyword evidence="2" id="KW-1185">Reference proteome</keyword>
<sequence length="79" mass="8517">MDINTLITVDPDTLGGQPVFTGTRVPVESLFDHLEAGVSLDEFLDDFPTVTKEQAVAVLELANRLLTSKNIAQLYAAVA</sequence>
<dbReference type="InterPro" id="IPR009057">
    <property type="entry name" value="Homeodomain-like_sf"/>
</dbReference>
<dbReference type="EMBL" id="MTSE01000006">
    <property type="protein sequence ID" value="OUJ73518.1"/>
    <property type="molecule type" value="Genomic_DNA"/>
</dbReference>
<dbReference type="PANTHER" id="PTHR34849">
    <property type="entry name" value="SSL5025 PROTEIN"/>
    <property type="match status" value="1"/>
</dbReference>
<dbReference type="InterPro" id="IPR036388">
    <property type="entry name" value="WH-like_DNA-bd_sf"/>
</dbReference>
<evidence type="ECO:0008006" key="3">
    <source>
        <dbReference type="Google" id="ProtNLM"/>
    </source>
</evidence>
<reference evidence="1 2" key="1">
    <citation type="submission" date="2017-01" db="EMBL/GenBank/DDBJ databases">
        <title>A new Hymenobacter.</title>
        <authorList>
            <person name="Liang Y."/>
            <person name="Feng F."/>
        </authorList>
    </citation>
    <scope>NUCLEOTIDE SEQUENCE [LARGE SCALE GENOMIC DNA]</scope>
    <source>
        <strain evidence="1">MIMBbqt21</strain>
    </source>
</reference>
<accession>A0A243WCZ7</accession>
<dbReference type="Pfam" id="PF04255">
    <property type="entry name" value="DUF433"/>
    <property type="match status" value="1"/>
</dbReference>
<protein>
    <recommendedName>
        <fullName evidence="3">DUF433 domain-containing protein</fullName>
    </recommendedName>
</protein>
<proteinExistence type="predicted"/>
<dbReference type="RefSeq" id="WP_086594714.1">
    <property type="nucleotide sequence ID" value="NZ_MTSE01000006.1"/>
</dbReference>
<gene>
    <name evidence="1" type="ORF">BXP70_14035</name>
</gene>
<evidence type="ECO:0000313" key="1">
    <source>
        <dbReference type="EMBL" id="OUJ73518.1"/>
    </source>
</evidence>
<dbReference type="PANTHER" id="PTHR34849:SF3">
    <property type="entry name" value="SSR2962 PROTEIN"/>
    <property type="match status" value="1"/>
</dbReference>
<comment type="caution">
    <text evidence="1">The sequence shown here is derived from an EMBL/GenBank/DDBJ whole genome shotgun (WGS) entry which is preliminary data.</text>
</comment>
<dbReference type="AlphaFoldDB" id="A0A243WCZ7"/>
<dbReference type="SUPFAM" id="SSF46689">
    <property type="entry name" value="Homeodomain-like"/>
    <property type="match status" value="1"/>
</dbReference>
<evidence type="ECO:0000313" key="2">
    <source>
        <dbReference type="Proteomes" id="UP000194873"/>
    </source>
</evidence>
<dbReference type="Gene3D" id="1.10.10.10">
    <property type="entry name" value="Winged helix-like DNA-binding domain superfamily/Winged helix DNA-binding domain"/>
    <property type="match status" value="1"/>
</dbReference>
<dbReference type="Proteomes" id="UP000194873">
    <property type="component" value="Unassembled WGS sequence"/>
</dbReference>
<dbReference type="OrthoDB" id="9809529at2"/>
<name>A0A243WCZ7_9BACT</name>